<dbReference type="AlphaFoldDB" id="A0A9Q1J605"/>
<sequence>MEPAKTVQQSPWALPVAITSPSVRCVVVSLPGRARLSNEGPQAREQMSRIGTEKERRRGPLGSKRGWAAAAGTGTETSRNRHCSGGPGCSGGQGCSGTPIVSGSCVVHLLGHSKKEPLPCAREIKSMRTTPLV</sequence>
<evidence type="ECO:0000256" key="1">
    <source>
        <dbReference type="SAM" id="MobiDB-lite"/>
    </source>
</evidence>
<keyword evidence="3" id="KW-1185">Reference proteome</keyword>
<dbReference type="Proteomes" id="UP001152622">
    <property type="component" value="Chromosome 3"/>
</dbReference>
<evidence type="ECO:0000313" key="2">
    <source>
        <dbReference type="EMBL" id="KAJ8368596.1"/>
    </source>
</evidence>
<evidence type="ECO:0000313" key="3">
    <source>
        <dbReference type="Proteomes" id="UP001152622"/>
    </source>
</evidence>
<feature type="region of interest" description="Disordered" evidence="1">
    <location>
        <begin position="36"/>
        <end position="89"/>
    </location>
</feature>
<protein>
    <submittedName>
        <fullName evidence="2">Uncharacterized protein</fullName>
    </submittedName>
</protein>
<dbReference type="EMBL" id="JAINUF010000003">
    <property type="protein sequence ID" value="KAJ8368596.1"/>
    <property type="molecule type" value="Genomic_DNA"/>
</dbReference>
<organism evidence="2 3">
    <name type="scientific">Synaphobranchus kaupii</name>
    <name type="common">Kaup's arrowtooth eel</name>
    <dbReference type="NCBI Taxonomy" id="118154"/>
    <lineage>
        <taxon>Eukaryota</taxon>
        <taxon>Metazoa</taxon>
        <taxon>Chordata</taxon>
        <taxon>Craniata</taxon>
        <taxon>Vertebrata</taxon>
        <taxon>Euteleostomi</taxon>
        <taxon>Actinopterygii</taxon>
        <taxon>Neopterygii</taxon>
        <taxon>Teleostei</taxon>
        <taxon>Anguilliformes</taxon>
        <taxon>Synaphobranchidae</taxon>
        <taxon>Synaphobranchus</taxon>
    </lineage>
</organism>
<name>A0A9Q1J605_SYNKA</name>
<comment type="caution">
    <text evidence="2">The sequence shown here is derived from an EMBL/GenBank/DDBJ whole genome shotgun (WGS) entry which is preliminary data.</text>
</comment>
<reference evidence="2" key="1">
    <citation type="journal article" date="2023" name="Science">
        <title>Genome structures resolve the early diversification of teleost fishes.</title>
        <authorList>
            <person name="Parey E."/>
            <person name="Louis A."/>
            <person name="Montfort J."/>
            <person name="Bouchez O."/>
            <person name="Roques C."/>
            <person name="Iampietro C."/>
            <person name="Lluch J."/>
            <person name="Castinel A."/>
            <person name="Donnadieu C."/>
            <person name="Desvignes T."/>
            <person name="Floi Bucao C."/>
            <person name="Jouanno E."/>
            <person name="Wen M."/>
            <person name="Mejri S."/>
            <person name="Dirks R."/>
            <person name="Jansen H."/>
            <person name="Henkel C."/>
            <person name="Chen W.J."/>
            <person name="Zahm M."/>
            <person name="Cabau C."/>
            <person name="Klopp C."/>
            <person name="Thompson A.W."/>
            <person name="Robinson-Rechavi M."/>
            <person name="Braasch I."/>
            <person name="Lecointre G."/>
            <person name="Bobe J."/>
            <person name="Postlethwait J.H."/>
            <person name="Berthelot C."/>
            <person name="Roest Crollius H."/>
            <person name="Guiguen Y."/>
        </authorList>
    </citation>
    <scope>NUCLEOTIDE SEQUENCE</scope>
    <source>
        <strain evidence="2">WJC10195</strain>
    </source>
</reference>
<gene>
    <name evidence="2" type="ORF">SKAU_G00086240</name>
</gene>
<proteinExistence type="predicted"/>
<accession>A0A9Q1J605</accession>